<dbReference type="Proteomes" id="UP001231189">
    <property type="component" value="Unassembled WGS sequence"/>
</dbReference>
<organism evidence="2 3">
    <name type="scientific">Lolium multiflorum</name>
    <name type="common">Italian ryegrass</name>
    <name type="synonym">Lolium perenne subsp. multiflorum</name>
    <dbReference type="NCBI Taxonomy" id="4521"/>
    <lineage>
        <taxon>Eukaryota</taxon>
        <taxon>Viridiplantae</taxon>
        <taxon>Streptophyta</taxon>
        <taxon>Embryophyta</taxon>
        <taxon>Tracheophyta</taxon>
        <taxon>Spermatophyta</taxon>
        <taxon>Magnoliopsida</taxon>
        <taxon>Liliopsida</taxon>
        <taxon>Poales</taxon>
        <taxon>Poaceae</taxon>
        <taxon>BOP clade</taxon>
        <taxon>Pooideae</taxon>
        <taxon>Poodae</taxon>
        <taxon>Poeae</taxon>
        <taxon>Poeae Chloroplast Group 2 (Poeae type)</taxon>
        <taxon>Loliodinae</taxon>
        <taxon>Loliinae</taxon>
        <taxon>Lolium</taxon>
    </lineage>
</organism>
<dbReference type="GO" id="GO:0004523">
    <property type="term" value="F:RNA-DNA hybrid ribonuclease activity"/>
    <property type="evidence" value="ECO:0007669"/>
    <property type="project" value="InterPro"/>
</dbReference>
<dbReference type="Gene3D" id="3.30.420.10">
    <property type="entry name" value="Ribonuclease H-like superfamily/Ribonuclease H"/>
    <property type="match status" value="1"/>
</dbReference>
<dbReference type="InterPro" id="IPR053151">
    <property type="entry name" value="RNase_H-like"/>
</dbReference>
<proteinExistence type="predicted"/>
<protein>
    <recommendedName>
        <fullName evidence="1">RNase H type-1 domain-containing protein</fullName>
    </recommendedName>
</protein>
<comment type="caution">
    <text evidence="2">The sequence shown here is derived from an EMBL/GenBank/DDBJ whole genome shotgun (WGS) entry which is preliminary data.</text>
</comment>
<dbReference type="InterPro" id="IPR036397">
    <property type="entry name" value="RNaseH_sf"/>
</dbReference>
<dbReference type="CDD" id="cd06222">
    <property type="entry name" value="RNase_H_like"/>
    <property type="match status" value="1"/>
</dbReference>
<dbReference type="GO" id="GO:0003676">
    <property type="term" value="F:nucleic acid binding"/>
    <property type="evidence" value="ECO:0007669"/>
    <property type="project" value="InterPro"/>
</dbReference>
<dbReference type="PANTHER" id="PTHR47723:SF18">
    <property type="entry name" value="RNASE H TYPE-1 DOMAIN-CONTAINING PROTEIN"/>
    <property type="match status" value="1"/>
</dbReference>
<gene>
    <name evidence="2" type="ORF">QYE76_021428</name>
</gene>
<evidence type="ECO:0000259" key="1">
    <source>
        <dbReference type="Pfam" id="PF13456"/>
    </source>
</evidence>
<reference evidence="2" key="1">
    <citation type="submission" date="2023-07" db="EMBL/GenBank/DDBJ databases">
        <title>A chromosome-level genome assembly of Lolium multiflorum.</title>
        <authorList>
            <person name="Chen Y."/>
            <person name="Copetti D."/>
            <person name="Kolliker R."/>
            <person name="Studer B."/>
        </authorList>
    </citation>
    <scope>NUCLEOTIDE SEQUENCE</scope>
    <source>
        <strain evidence="2">02402/16</strain>
        <tissue evidence="2">Leaf</tissue>
    </source>
</reference>
<dbReference type="AlphaFoldDB" id="A0AAD8R8D0"/>
<accession>A0AAD8R8D0</accession>
<evidence type="ECO:0000313" key="2">
    <source>
        <dbReference type="EMBL" id="KAK1615911.1"/>
    </source>
</evidence>
<keyword evidence="3" id="KW-1185">Reference proteome</keyword>
<sequence>MDEAMAMLHGLTFANSLGYNHVEAELDSLEVIQLCSGAERIWNEAIAIYADILTQMGFIGKVEFMHTGRDTNVAAH</sequence>
<feature type="domain" description="RNase H type-1" evidence="1">
    <location>
        <begin position="3"/>
        <end position="76"/>
    </location>
</feature>
<dbReference type="PANTHER" id="PTHR47723">
    <property type="entry name" value="OS05G0353850 PROTEIN"/>
    <property type="match status" value="1"/>
</dbReference>
<name>A0AAD8R8D0_LOLMU</name>
<dbReference type="Pfam" id="PF13456">
    <property type="entry name" value="RVT_3"/>
    <property type="match status" value="1"/>
</dbReference>
<dbReference type="InterPro" id="IPR002156">
    <property type="entry name" value="RNaseH_domain"/>
</dbReference>
<dbReference type="InterPro" id="IPR044730">
    <property type="entry name" value="RNase_H-like_dom_plant"/>
</dbReference>
<dbReference type="EMBL" id="JAUUTY010000006">
    <property type="protein sequence ID" value="KAK1615911.1"/>
    <property type="molecule type" value="Genomic_DNA"/>
</dbReference>
<evidence type="ECO:0000313" key="3">
    <source>
        <dbReference type="Proteomes" id="UP001231189"/>
    </source>
</evidence>